<evidence type="ECO:0000313" key="4">
    <source>
        <dbReference type="Proteomes" id="UP001445335"/>
    </source>
</evidence>
<gene>
    <name evidence="3" type="ORF">WJX81_002104</name>
</gene>
<evidence type="ECO:0000313" key="3">
    <source>
        <dbReference type="EMBL" id="KAK9827596.1"/>
    </source>
</evidence>
<feature type="compositionally biased region" description="Pro residues" evidence="2">
    <location>
        <begin position="291"/>
        <end position="305"/>
    </location>
</feature>
<dbReference type="Proteomes" id="UP001445335">
    <property type="component" value="Unassembled WGS sequence"/>
</dbReference>
<proteinExistence type="predicted"/>
<keyword evidence="1" id="KW-0175">Coiled coil</keyword>
<organism evidence="3 4">
    <name type="scientific">Elliptochloris bilobata</name>
    <dbReference type="NCBI Taxonomy" id="381761"/>
    <lineage>
        <taxon>Eukaryota</taxon>
        <taxon>Viridiplantae</taxon>
        <taxon>Chlorophyta</taxon>
        <taxon>core chlorophytes</taxon>
        <taxon>Trebouxiophyceae</taxon>
        <taxon>Trebouxiophyceae incertae sedis</taxon>
        <taxon>Elliptochloris clade</taxon>
        <taxon>Elliptochloris</taxon>
    </lineage>
</organism>
<feature type="region of interest" description="Disordered" evidence="2">
    <location>
        <begin position="70"/>
        <end position="95"/>
    </location>
</feature>
<feature type="region of interest" description="Disordered" evidence="2">
    <location>
        <begin position="258"/>
        <end position="371"/>
    </location>
</feature>
<dbReference type="EMBL" id="JALJOU010000057">
    <property type="protein sequence ID" value="KAK9827596.1"/>
    <property type="molecule type" value="Genomic_DNA"/>
</dbReference>
<evidence type="ECO:0000256" key="2">
    <source>
        <dbReference type="SAM" id="MobiDB-lite"/>
    </source>
</evidence>
<name>A0AAW1R1I1_9CHLO</name>
<evidence type="ECO:0000256" key="1">
    <source>
        <dbReference type="ARBA" id="ARBA00023054"/>
    </source>
</evidence>
<accession>A0AAW1R1I1</accession>
<feature type="compositionally biased region" description="Gly residues" evidence="2">
    <location>
        <begin position="272"/>
        <end position="281"/>
    </location>
</feature>
<reference evidence="3 4" key="1">
    <citation type="journal article" date="2024" name="Nat. Commun.">
        <title>Phylogenomics reveals the evolutionary origins of lichenization in chlorophyte algae.</title>
        <authorList>
            <person name="Puginier C."/>
            <person name="Libourel C."/>
            <person name="Otte J."/>
            <person name="Skaloud P."/>
            <person name="Haon M."/>
            <person name="Grisel S."/>
            <person name="Petersen M."/>
            <person name="Berrin J.G."/>
            <person name="Delaux P.M."/>
            <person name="Dal Grande F."/>
            <person name="Keller J."/>
        </authorList>
    </citation>
    <scope>NUCLEOTIDE SEQUENCE [LARGE SCALE GENOMIC DNA]</scope>
    <source>
        <strain evidence="3 4">SAG 245.80</strain>
    </source>
</reference>
<dbReference type="InterPro" id="IPR040265">
    <property type="entry name" value="CHUP1/IPGA1-like"/>
</dbReference>
<dbReference type="PANTHER" id="PTHR31342:SF16">
    <property type="entry name" value="TALIN_MIDDLE DOMAIN-CONTAINING PROTEIN"/>
    <property type="match status" value="1"/>
</dbReference>
<protein>
    <submittedName>
        <fullName evidence="3">Uncharacterized protein</fullName>
    </submittedName>
</protein>
<feature type="compositionally biased region" description="Low complexity" evidence="2">
    <location>
        <begin position="322"/>
        <end position="338"/>
    </location>
</feature>
<dbReference type="AlphaFoldDB" id="A0AAW1R1I1"/>
<comment type="caution">
    <text evidence="3">The sequence shown here is derived from an EMBL/GenBank/DDBJ whole genome shotgun (WGS) entry which is preliminary data.</text>
</comment>
<dbReference type="PANTHER" id="PTHR31342">
    <property type="entry name" value="PROTEIN CHUP1, CHLOROPLASTIC"/>
    <property type="match status" value="1"/>
</dbReference>
<sequence length="673" mass="71475">MAKPVVPGKGATEVTFEVRLPQEEVAISQLAVLENFTEHGLYVKFDDGEAAALEEQALVHALRESAAAADEGLQAGNGGRKASRNSARKEDARRSGAAADDAACVAAAEEASQQQSEWDALLRPARELRCDLEAQLLRCHARATEAARAAEAAQACSQWGRSGSAAAAAAAAEAAAIRAEAVEEGALEMGALEAYIQAQHPPAAQAKELTEEVMRQLLACLVHVGLSFPERSAGARATPGAPDLVQLVDCFRAGEPLPSATRGHSRWPSGGSSVGPSGGSTGAPSRWWGAPSPPRTPPPTPPPPGAHGAAGGHSEDSESMSGPAAAAQQGAPEVAAQGEARKTPRRGVSSSVKADPGMDAGEGRPGRIGGRLAARIRARRMSSTKQSARGPKRNPQVVSLFTELRELLPAIVMDLDFAEAPAAPTPRADRDAISITPQELEVAKAHANRHRKLVQALAAETAALQPASAGELLEFVRDADTRLAVVVADEAAVIAQFPSFPKARFDAMREAAAVYGELMELARREKQWLLQRGTCKEEAARLEVFLDAVRARVAAHAAKQDALQRKCAAHGLPWEPRLFSAVTSNAMHLATLYMSRILFEVASLERSSVIQHEPCLRLLAGATRVAHKVHQFAGGFTPECSDLFDKVRRLSRYYLRLVDPAWLREGTNMHGLL</sequence>
<keyword evidence="4" id="KW-1185">Reference proteome</keyword>